<name>A0A1R3U9L1_9HYPH</name>
<accession>A0A1R3U9L1</accession>
<feature type="compositionally biased region" description="Polar residues" evidence="1">
    <location>
        <begin position="476"/>
        <end position="488"/>
    </location>
</feature>
<reference evidence="3" key="1">
    <citation type="submission" date="2016-10" db="EMBL/GenBank/DDBJ databases">
        <authorList>
            <person name="Wibberg D."/>
        </authorList>
    </citation>
    <scope>NUCLEOTIDE SEQUENCE [LARGE SCALE GENOMIC DNA]</scope>
</reference>
<gene>
    <name evidence="2" type="ORF">DSM25559_5297</name>
</gene>
<dbReference type="EMBL" id="FMUE01000026">
    <property type="protein sequence ID" value="SCX36048.1"/>
    <property type="molecule type" value="Genomic_DNA"/>
</dbReference>
<dbReference type="STRING" id="1907666.DSM25559_5297"/>
<protein>
    <submittedName>
        <fullName evidence="2">Uncharacterized protein</fullName>
    </submittedName>
</protein>
<feature type="region of interest" description="Disordered" evidence="1">
    <location>
        <begin position="63"/>
        <end position="85"/>
    </location>
</feature>
<dbReference type="RefSeq" id="WP_077123160.1">
    <property type="nucleotide sequence ID" value="NZ_FMUE01000026.1"/>
</dbReference>
<feature type="region of interest" description="Disordered" evidence="1">
    <location>
        <begin position="308"/>
        <end position="328"/>
    </location>
</feature>
<dbReference type="AlphaFoldDB" id="A0A1R3U9L1"/>
<proteinExistence type="predicted"/>
<evidence type="ECO:0000313" key="3">
    <source>
        <dbReference type="Proteomes" id="UP000187891"/>
    </source>
</evidence>
<feature type="region of interest" description="Disordered" evidence="1">
    <location>
        <begin position="465"/>
        <end position="517"/>
    </location>
</feature>
<evidence type="ECO:0000256" key="1">
    <source>
        <dbReference type="SAM" id="MobiDB-lite"/>
    </source>
</evidence>
<evidence type="ECO:0000313" key="2">
    <source>
        <dbReference type="EMBL" id="SCX36048.1"/>
    </source>
</evidence>
<feature type="compositionally biased region" description="Basic and acidic residues" evidence="1">
    <location>
        <begin position="508"/>
        <end position="517"/>
    </location>
</feature>
<sequence length="517" mass="55004">MAIDVSKLSREELIKLIEQGLVSEEAAQAVPLEVPHDVATQQVAPAPQPVTPETSARRTLLSGAAPTTEPQAEEPKKRSFLSQILPETDEEKAALRRSLLMAGANMMIQGGPGDTPTNLLSVVGHGLGAGTIAYNKGLEEASERGGKLATSRASQFKMQSELKADGLRERAADIIARAAKNGDAGLAAEQLFELAALQTEIGDEAGARDSLDKGQKLQQTMAGKGFQAGTNGAYAPVAGLEDSTTRISSAEDEGKKPNSVKEFEYGRDNPEYVEHERENKRAGATNVTVEGNKVGSIPAGYQLVEDKTSGTTRMEPIPGSPAAKEATDTAVRKEKSQGIKEVYSDAVTNAIDDIFRLDREATLPTTGMGGSLLKGVPGTNAHDIQESLKTIKSNAAFERLQAMRDASPTGGALGGVSEKELGLLESSYAALEQSQSDEQFKRNMIRFHNTYIDVVHGNGKRTDLYKPDDFAGPSKEPSTSVPSVNTGMPQVGKNGEGFDDIPVGTRYKGPDGRIRTK</sequence>
<dbReference type="Proteomes" id="UP000187891">
    <property type="component" value="Unassembled WGS sequence"/>
</dbReference>
<organism evidence="2 3">
    <name type="scientific">Agrobacterium rosae</name>
    <dbReference type="NCBI Taxonomy" id="1972867"/>
    <lineage>
        <taxon>Bacteria</taxon>
        <taxon>Pseudomonadati</taxon>
        <taxon>Pseudomonadota</taxon>
        <taxon>Alphaproteobacteria</taxon>
        <taxon>Hyphomicrobiales</taxon>
        <taxon>Rhizobiaceae</taxon>
        <taxon>Rhizobium/Agrobacterium group</taxon>
        <taxon>Agrobacterium</taxon>
    </lineage>
</organism>